<dbReference type="SMART" id="SM00354">
    <property type="entry name" value="HTH_LACI"/>
    <property type="match status" value="1"/>
</dbReference>
<dbReference type="RefSeq" id="WP_150092889.1">
    <property type="nucleotide sequence ID" value="NZ_VWSF01000031.1"/>
</dbReference>
<dbReference type="GO" id="GO:0003700">
    <property type="term" value="F:DNA-binding transcription factor activity"/>
    <property type="evidence" value="ECO:0007669"/>
    <property type="project" value="TreeGrafter"/>
</dbReference>
<dbReference type="Gene3D" id="3.40.50.2300">
    <property type="match status" value="2"/>
</dbReference>
<accession>A0A5M6D1Z7</accession>
<dbReference type="PANTHER" id="PTHR30146">
    <property type="entry name" value="LACI-RELATED TRANSCRIPTIONAL REPRESSOR"/>
    <property type="match status" value="1"/>
</dbReference>
<dbReference type="Proteomes" id="UP000323426">
    <property type="component" value="Unassembled WGS sequence"/>
</dbReference>
<evidence type="ECO:0000313" key="6">
    <source>
        <dbReference type="Proteomes" id="UP000323426"/>
    </source>
</evidence>
<dbReference type="SUPFAM" id="SSF47413">
    <property type="entry name" value="lambda repressor-like DNA-binding domains"/>
    <property type="match status" value="1"/>
</dbReference>
<comment type="caution">
    <text evidence="5">The sequence shown here is derived from an EMBL/GenBank/DDBJ whole genome shotgun (WGS) entry which is preliminary data.</text>
</comment>
<name>A0A5M6D1Z7_9BACT</name>
<dbReference type="InterPro" id="IPR001761">
    <property type="entry name" value="Peripla_BP/Lac1_sug-bd_dom"/>
</dbReference>
<dbReference type="InterPro" id="IPR028082">
    <property type="entry name" value="Peripla_BP_I"/>
</dbReference>
<dbReference type="Gene3D" id="1.10.260.40">
    <property type="entry name" value="lambda repressor-like DNA-binding domains"/>
    <property type="match status" value="1"/>
</dbReference>
<dbReference type="PANTHER" id="PTHR30146:SF109">
    <property type="entry name" value="HTH-TYPE TRANSCRIPTIONAL REGULATOR GALS"/>
    <property type="match status" value="1"/>
</dbReference>
<dbReference type="Pfam" id="PF00356">
    <property type="entry name" value="LacI"/>
    <property type="match status" value="1"/>
</dbReference>
<dbReference type="Pfam" id="PF00532">
    <property type="entry name" value="Peripla_BP_1"/>
    <property type="match status" value="1"/>
</dbReference>
<feature type="domain" description="HTH lacI-type" evidence="4">
    <location>
        <begin position="6"/>
        <end position="60"/>
    </location>
</feature>
<keyword evidence="1" id="KW-0805">Transcription regulation</keyword>
<keyword evidence="3" id="KW-0804">Transcription</keyword>
<evidence type="ECO:0000256" key="2">
    <source>
        <dbReference type="ARBA" id="ARBA00023125"/>
    </source>
</evidence>
<proteinExistence type="predicted"/>
<dbReference type="EMBL" id="VWSF01000031">
    <property type="protein sequence ID" value="KAA5539679.1"/>
    <property type="molecule type" value="Genomic_DNA"/>
</dbReference>
<dbReference type="InterPro" id="IPR000843">
    <property type="entry name" value="HTH_LacI"/>
</dbReference>
<evidence type="ECO:0000313" key="5">
    <source>
        <dbReference type="EMBL" id="KAA5539679.1"/>
    </source>
</evidence>
<evidence type="ECO:0000259" key="4">
    <source>
        <dbReference type="PROSITE" id="PS50932"/>
    </source>
</evidence>
<organism evidence="5 6">
    <name type="scientific">Adhaeribacter rhizoryzae</name>
    <dbReference type="NCBI Taxonomy" id="2607907"/>
    <lineage>
        <taxon>Bacteria</taxon>
        <taxon>Pseudomonadati</taxon>
        <taxon>Bacteroidota</taxon>
        <taxon>Cytophagia</taxon>
        <taxon>Cytophagales</taxon>
        <taxon>Hymenobacteraceae</taxon>
        <taxon>Adhaeribacter</taxon>
    </lineage>
</organism>
<dbReference type="CDD" id="cd01392">
    <property type="entry name" value="HTH_LacI"/>
    <property type="match status" value="1"/>
</dbReference>
<dbReference type="InterPro" id="IPR010982">
    <property type="entry name" value="Lambda_DNA-bd_dom_sf"/>
</dbReference>
<sequence length="337" mass="37806">MKRHQTTIIDIARALNISKSTVSRALTGHPNVNAQTRKAVLELAEKMEYERNMLAISLVKNKSFTIGIIVPEFMTTFFPQVVIGAQEVAAKKGYNVIISQSNESYETEVANAKVMLTNRVDGVLVSLTKETRNFDHLKIFQRKGIPIVFFNRVCEEMEVPKVVTNDYDGAFNIVEHLIQRGKKRIAHLAGPDSLLISRKRLNGYLDALRKNNIPVIEELIIPYDLTLEKVKIYVKYLLELPDPPDALFAINDPTAMEAIQIIKAKGLRIPEDIAVAGFSNDFASALIEPGLTTVSQPMREIGKTAMQLLLEMMDKEVSEWKAITRTLKAELIIRGSS</sequence>
<keyword evidence="2" id="KW-0238">DNA-binding</keyword>
<dbReference type="AlphaFoldDB" id="A0A5M6D1Z7"/>
<dbReference type="GO" id="GO:0000976">
    <property type="term" value="F:transcription cis-regulatory region binding"/>
    <property type="evidence" value="ECO:0007669"/>
    <property type="project" value="TreeGrafter"/>
</dbReference>
<dbReference type="PROSITE" id="PS50932">
    <property type="entry name" value="HTH_LACI_2"/>
    <property type="match status" value="1"/>
</dbReference>
<protein>
    <submittedName>
        <fullName evidence="5">LacI family transcriptional regulator</fullName>
    </submittedName>
</protein>
<reference evidence="5 6" key="1">
    <citation type="submission" date="2019-09" db="EMBL/GenBank/DDBJ databases">
        <title>Genome sequence and assembly of Adhaeribacter sp.</title>
        <authorList>
            <person name="Chhetri G."/>
        </authorList>
    </citation>
    <scope>NUCLEOTIDE SEQUENCE [LARGE SCALE GENOMIC DNA]</scope>
    <source>
        <strain evidence="5 6">DK36</strain>
    </source>
</reference>
<gene>
    <name evidence="5" type="ORF">F0145_24135</name>
</gene>
<evidence type="ECO:0000256" key="1">
    <source>
        <dbReference type="ARBA" id="ARBA00023015"/>
    </source>
</evidence>
<keyword evidence="6" id="KW-1185">Reference proteome</keyword>
<evidence type="ECO:0000256" key="3">
    <source>
        <dbReference type="ARBA" id="ARBA00023163"/>
    </source>
</evidence>
<dbReference type="CDD" id="cd06267">
    <property type="entry name" value="PBP1_LacI_sugar_binding-like"/>
    <property type="match status" value="1"/>
</dbReference>
<dbReference type="SUPFAM" id="SSF53822">
    <property type="entry name" value="Periplasmic binding protein-like I"/>
    <property type="match status" value="1"/>
</dbReference>